<evidence type="ECO:0000313" key="3">
    <source>
        <dbReference type="Proteomes" id="UP000324222"/>
    </source>
</evidence>
<dbReference type="EMBL" id="VSRR010016340">
    <property type="protein sequence ID" value="MPC59191.1"/>
    <property type="molecule type" value="Genomic_DNA"/>
</dbReference>
<comment type="caution">
    <text evidence="2">The sequence shown here is derived from an EMBL/GenBank/DDBJ whole genome shotgun (WGS) entry which is preliminary data.</text>
</comment>
<name>A0A5B7GGG5_PORTR</name>
<protein>
    <submittedName>
        <fullName evidence="2">Uncharacterized protein</fullName>
    </submittedName>
</protein>
<sequence>MLLISSQKIRAKTRASCIPTPCPIRNAQPCRPYTGVEFKQTISTPCALSTCTRLTSITATTMCVQMSSDLCVRRRRFIRVLKPLLARKRSSSARINLNRHWNELEELYSRPAATKDSAVQFDTLLLHNELNDNAVNEAREAAAAAAAAAVAAVAAAATTITKTTAAAFPAKALLPADSIAPVEDEELLTPPATPCRPSAAYPVFDFGSLVMEDDITGLPLTPVTPQAWDVFTFPSLMQQPPRSSAADAATSRPAGHHDGELLS</sequence>
<proteinExistence type="predicted"/>
<reference evidence="2 3" key="1">
    <citation type="submission" date="2019-05" db="EMBL/GenBank/DDBJ databases">
        <title>Another draft genome of Portunus trituberculatus and its Hox gene families provides insights of decapod evolution.</title>
        <authorList>
            <person name="Jeong J.-H."/>
            <person name="Song I."/>
            <person name="Kim S."/>
            <person name="Choi T."/>
            <person name="Kim D."/>
            <person name="Ryu S."/>
            <person name="Kim W."/>
        </authorList>
    </citation>
    <scope>NUCLEOTIDE SEQUENCE [LARGE SCALE GENOMIC DNA]</scope>
    <source>
        <tissue evidence="2">Muscle</tissue>
    </source>
</reference>
<organism evidence="2 3">
    <name type="scientific">Portunus trituberculatus</name>
    <name type="common">Swimming crab</name>
    <name type="synonym">Neptunus trituberculatus</name>
    <dbReference type="NCBI Taxonomy" id="210409"/>
    <lineage>
        <taxon>Eukaryota</taxon>
        <taxon>Metazoa</taxon>
        <taxon>Ecdysozoa</taxon>
        <taxon>Arthropoda</taxon>
        <taxon>Crustacea</taxon>
        <taxon>Multicrustacea</taxon>
        <taxon>Malacostraca</taxon>
        <taxon>Eumalacostraca</taxon>
        <taxon>Eucarida</taxon>
        <taxon>Decapoda</taxon>
        <taxon>Pleocyemata</taxon>
        <taxon>Brachyura</taxon>
        <taxon>Eubrachyura</taxon>
        <taxon>Portunoidea</taxon>
        <taxon>Portunidae</taxon>
        <taxon>Portuninae</taxon>
        <taxon>Portunus</taxon>
    </lineage>
</organism>
<accession>A0A5B7GGG5</accession>
<dbReference type="AlphaFoldDB" id="A0A5B7GGG5"/>
<evidence type="ECO:0000256" key="1">
    <source>
        <dbReference type="SAM" id="MobiDB-lite"/>
    </source>
</evidence>
<feature type="region of interest" description="Disordered" evidence="1">
    <location>
        <begin position="239"/>
        <end position="263"/>
    </location>
</feature>
<gene>
    <name evidence="2" type="ORF">E2C01_053207</name>
</gene>
<dbReference type="Proteomes" id="UP000324222">
    <property type="component" value="Unassembled WGS sequence"/>
</dbReference>
<evidence type="ECO:0000313" key="2">
    <source>
        <dbReference type="EMBL" id="MPC59191.1"/>
    </source>
</evidence>
<keyword evidence="3" id="KW-1185">Reference proteome</keyword>